<dbReference type="Gene3D" id="3.40.720.10">
    <property type="entry name" value="Alkaline Phosphatase, subunit A"/>
    <property type="match status" value="1"/>
</dbReference>
<reference evidence="7 8" key="1">
    <citation type="submission" date="2023-11" db="EMBL/GenBank/DDBJ databases">
        <title>Arctic aerobic anoxygenic photoheterotroph Sediminicoccus rosea KRV36 adapts its photosynthesis to long days of polar summer.</title>
        <authorList>
            <person name="Tomasch J."/>
            <person name="Kopejtka K."/>
            <person name="Bily T."/>
            <person name="Gardiner A.T."/>
            <person name="Gardian Z."/>
            <person name="Shivaramu S."/>
            <person name="Koblizek M."/>
            <person name="Engelhardt F."/>
            <person name="Kaftan D."/>
        </authorList>
    </citation>
    <scope>NUCLEOTIDE SEQUENCE [LARGE SCALE GENOMIC DNA]</scope>
    <source>
        <strain evidence="7 8">R-30</strain>
    </source>
</reference>
<accession>A0ABZ0PNE4</accession>
<dbReference type="GO" id="GO:0047753">
    <property type="term" value="F:choline-sulfatase activity"/>
    <property type="evidence" value="ECO:0007669"/>
    <property type="project" value="UniProtKB-EC"/>
</dbReference>
<dbReference type="InterPro" id="IPR025863">
    <property type="entry name" value="Choline_sulf_C_dom"/>
</dbReference>
<proteinExistence type="inferred from homology"/>
<dbReference type="RefSeq" id="WP_318651211.1">
    <property type="nucleotide sequence ID" value="NZ_CP137852.1"/>
</dbReference>
<dbReference type="SUPFAM" id="SSF53649">
    <property type="entry name" value="Alkaline phosphatase-like"/>
    <property type="match status" value="1"/>
</dbReference>
<evidence type="ECO:0000256" key="1">
    <source>
        <dbReference type="ARBA" id="ARBA00008779"/>
    </source>
</evidence>
<evidence type="ECO:0000259" key="5">
    <source>
        <dbReference type="Pfam" id="PF00884"/>
    </source>
</evidence>
<feature type="compositionally biased region" description="Basic and acidic residues" evidence="4">
    <location>
        <begin position="509"/>
        <end position="518"/>
    </location>
</feature>
<evidence type="ECO:0000313" key="8">
    <source>
        <dbReference type="Proteomes" id="UP001305521"/>
    </source>
</evidence>
<feature type="domain" description="Choline sulfatase enzyme C-terminal" evidence="6">
    <location>
        <begin position="451"/>
        <end position="487"/>
    </location>
</feature>
<keyword evidence="2" id="KW-0479">Metal-binding</keyword>
<dbReference type="EC" id="3.1.6.6" evidence="7"/>
<evidence type="ECO:0000256" key="3">
    <source>
        <dbReference type="ARBA" id="ARBA00022801"/>
    </source>
</evidence>
<dbReference type="PROSITE" id="PS00149">
    <property type="entry name" value="SULFATASE_2"/>
    <property type="match status" value="1"/>
</dbReference>
<evidence type="ECO:0000313" key="7">
    <source>
        <dbReference type="EMBL" id="WPB87258.1"/>
    </source>
</evidence>
<keyword evidence="3 7" id="KW-0378">Hydrolase</keyword>
<dbReference type="EMBL" id="CP137852">
    <property type="protein sequence ID" value="WPB87258.1"/>
    <property type="molecule type" value="Genomic_DNA"/>
</dbReference>
<dbReference type="NCBIfam" id="TIGR03417">
    <property type="entry name" value="chol_sulfatase"/>
    <property type="match status" value="1"/>
</dbReference>
<comment type="similarity">
    <text evidence="1">Belongs to the sulfatase family.</text>
</comment>
<protein>
    <submittedName>
        <fullName evidence="7">Choline-sulfatase</fullName>
        <ecNumber evidence="7">3.1.6.6</ecNumber>
    </submittedName>
</protein>
<dbReference type="InterPro" id="IPR000917">
    <property type="entry name" value="Sulfatase_N"/>
</dbReference>
<dbReference type="InterPro" id="IPR017785">
    <property type="entry name" value="Choline-sulfatase"/>
</dbReference>
<dbReference type="Proteomes" id="UP001305521">
    <property type="component" value="Chromosome"/>
</dbReference>
<dbReference type="PANTHER" id="PTHR45953:SF1">
    <property type="entry name" value="IDURONATE 2-SULFATASE"/>
    <property type="match status" value="1"/>
</dbReference>
<keyword evidence="8" id="KW-1185">Reference proteome</keyword>
<name>A0ABZ0PNE4_9PROT</name>
<dbReference type="Pfam" id="PF12411">
    <property type="entry name" value="Choline_sulf_C"/>
    <property type="match status" value="1"/>
</dbReference>
<dbReference type="Pfam" id="PF00884">
    <property type="entry name" value="Sulfatase"/>
    <property type="match status" value="1"/>
</dbReference>
<feature type="region of interest" description="Disordered" evidence="4">
    <location>
        <begin position="462"/>
        <end position="518"/>
    </location>
</feature>
<dbReference type="PANTHER" id="PTHR45953">
    <property type="entry name" value="IDURONATE 2-SULFATASE"/>
    <property type="match status" value="1"/>
</dbReference>
<dbReference type="InterPro" id="IPR024607">
    <property type="entry name" value="Sulfatase_CS"/>
</dbReference>
<evidence type="ECO:0000256" key="2">
    <source>
        <dbReference type="ARBA" id="ARBA00022723"/>
    </source>
</evidence>
<dbReference type="CDD" id="cd16032">
    <property type="entry name" value="choline-sulfatase"/>
    <property type="match status" value="1"/>
</dbReference>
<organism evidence="7 8">
    <name type="scientific">Sediminicoccus rosea</name>
    <dbReference type="NCBI Taxonomy" id="1225128"/>
    <lineage>
        <taxon>Bacteria</taxon>
        <taxon>Pseudomonadati</taxon>
        <taxon>Pseudomonadota</taxon>
        <taxon>Alphaproteobacteria</taxon>
        <taxon>Acetobacterales</taxon>
        <taxon>Roseomonadaceae</taxon>
        <taxon>Sediminicoccus</taxon>
    </lineage>
</organism>
<dbReference type="InterPro" id="IPR017850">
    <property type="entry name" value="Alkaline_phosphatase_core_sf"/>
</dbReference>
<sequence length="518" mass="58262">MRKPNIILVMADQLTAGALPAYGNTVAKTPHINALAARGTVFGNTYCNFPICAPSRASMLTGQRATSIGAFDNGADFPSSTPTLMHHLRLEGYRTILAGKMHFVGPDQLHGYEERITTDIYPSDFTWTPDWQTNPPVSGARMSLLGVVEAGLCTRSLQLDYDEEVAFAANRKLFDLARDEDKRPFFLTVSFTHPHNPFVTTQEYWDRYDPAEIDMPAVGPIPYDEQDGRSQRHYLLTRCDEHDITQDRLRDARHAYYAMTSYIDDKLGQLMATLKAAGLDENTIVIFTADHGEMLGERGMWFKMCLFEGSVRVPLIIAGPGWPEGISREENTSLLDLAPTILAQAAEGPRETAFEGNDLAPLARGEAPDWPSDVLCEYTAEGCDEPWFMLRRDHRKMIWSETHGPQLFDLATDPHEARDLAKLPEHAEEVAAMIAAIRTHWDVARVDRTARESQARRHMLRDALGHGRRPPWDWQPPSDAAKQYVRSGDSPTLTKIRSRLPYRAPVPPDHPRKTEDKS</sequence>
<evidence type="ECO:0000259" key="6">
    <source>
        <dbReference type="Pfam" id="PF12411"/>
    </source>
</evidence>
<gene>
    <name evidence="7" type="primary">betC</name>
    <name evidence="7" type="ORF">R9Z33_10330</name>
</gene>
<feature type="domain" description="Sulfatase N-terminal" evidence="5">
    <location>
        <begin position="4"/>
        <end position="345"/>
    </location>
</feature>
<dbReference type="PROSITE" id="PS00523">
    <property type="entry name" value="SULFATASE_1"/>
    <property type="match status" value="1"/>
</dbReference>
<evidence type="ECO:0000256" key="4">
    <source>
        <dbReference type="SAM" id="MobiDB-lite"/>
    </source>
</evidence>